<name>A0A6J5RCV1_9CAUD</name>
<dbReference type="EMBL" id="LR797191">
    <property type="protein sequence ID" value="CAB4192296.1"/>
    <property type="molecule type" value="Genomic_DNA"/>
</dbReference>
<sequence>MADDPYSRLYWRFADEFPVVYESDTAYALWCRLLRLADMAWPANATLPIGTRKATLAVLVEHELVLLVTPSTFRIRGMAKERTRRTEAGRIAGLASAAARRAVNDPSNDRPTDRPRSVNLEEKSRDETSRDETRQDETSIAPADDPVDALYVRTGRYPVGKIKDWATDLGERHGDRRVADLIRSTSMSGSDVRAYLLAITDTLRSTEHAAERAELADEKARLAEKRAKPTPIRPAPVEQTPEEAEAELRAYLAETGGATA</sequence>
<feature type="compositionally biased region" description="Basic and acidic residues" evidence="1">
    <location>
        <begin position="217"/>
        <end position="227"/>
    </location>
</feature>
<evidence type="ECO:0000313" key="3">
    <source>
        <dbReference type="EMBL" id="CAB4178866.1"/>
    </source>
</evidence>
<evidence type="ECO:0000256" key="1">
    <source>
        <dbReference type="SAM" id="MobiDB-lite"/>
    </source>
</evidence>
<reference evidence="5" key="1">
    <citation type="submission" date="2020-05" db="EMBL/GenBank/DDBJ databases">
        <authorList>
            <person name="Chiriac C."/>
            <person name="Salcher M."/>
            <person name="Ghai R."/>
            <person name="Kavagutti S V."/>
        </authorList>
    </citation>
    <scope>NUCLEOTIDE SEQUENCE</scope>
</reference>
<accession>A0A6J5RCV1</accession>
<dbReference type="EMBL" id="LR797432">
    <property type="protein sequence ID" value="CAB4215776.1"/>
    <property type="molecule type" value="Genomic_DNA"/>
</dbReference>
<proteinExistence type="predicted"/>
<feature type="region of interest" description="Disordered" evidence="1">
    <location>
        <begin position="217"/>
        <end position="260"/>
    </location>
</feature>
<evidence type="ECO:0000313" key="5">
    <source>
        <dbReference type="EMBL" id="CAB4192296.1"/>
    </source>
</evidence>
<gene>
    <name evidence="3" type="ORF">UFOVP1028_12</name>
    <name evidence="4" type="ORF">UFOVP1187_7</name>
    <name evidence="5" type="ORF">UFOVP1235_24</name>
    <name evidence="6" type="ORF">UFOVP1488_7</name>
    <name evidence="2" type="ORF">UFOVP960_23</name>
</gene>
<feature type="compositionally biased region" description="Basic and acidic residues" evidence="1">
    <location>
        <begin position="107"/>
        <end position="137"/>
    </location>
</feature>
<protein>
    <submittedName>
        <fullName evidence="5">Uncharacterized protein</fullName>
    </submittedName>
</protein>
<evidence type="ECO:0000313" key="4">
    <source>
        <dbReference type="EMBL" id="CAB4189408.1"/>
    </source>
</evidence>
<evidence type="ECO:0000313" key="6">
    <source>
        <dbReference type="EMBL" id="CAB4215776.1"/>
    </source>
</evidence>
<dbReference type="EMBL" id="LR796973">
    <property type="protein sequence ID" value="CAB4178866.1"/>
    <property type="molecule type" value="Genomic_DNA"/>
</dbReference>
<organism evidence="5">
    <name type="scientific">uncultured Caudovirales phage</name>
    <dbReference type="NCBI Taxonomy" id="2100421"/>
    <lineage>
        <taxon>Viruses</taxon>
        <taxon>Duplodnaviria</taxon>
        <taxon>Heunggongvirae</taxon>
        <taxon>Uroviricota</taxon>
        <taxon>Caudoviricetes</taxon>
        <taxon>Peduoviridae</taxon>
        <taxon>Maltschvirus</taxon>
        <taxon>Maltschvirus maltsch</taxon>
    </lineage>
</organism>
<dbReference type="EMBL" id="LR797134">
    <property type="protein sequence ID" value="CAB4189408.1"/>
    <property type="molecule type" value="Genomic_DNA"/>
</dbReference>
<evidence type="ECO:0000313" key="2">
    <source>
        <dbReference type="EMBL" id="CAB4174045.1"/>
    </source>
</evidence>
<feature type="region of interest" description="Disordered" evidence="1">
    <location>
        <begin position="97"/>
        <end position="147"/>
    </location>
</feature>
<dbReference type="EMBL" id="LR796913">
    <property type="protein sequence ID" value="CAB4174045.1"/>
    <property type="molecule type" value="Genomic_DNA"/>
</dbReference>